<reference evidence="2 3" key="1">
    <citation type="submission" date="2017-09" db="EMBL/GenBank/DDBJ databases">
        <title>Large-scale bioinformatics analysis of Bacillus genomes uncovers conserved roles of natural products in bacterial physiology.</title>
        <authorList>
            <consortium name="Agbiome Team Llc"/>
            <person name="Bleich R.M."/>
            <person name="Grubbs K.J."/>
            <person name="Santa Maria K.C."/>
            <person name="Allen S.E."/>
            <person name="Farag S."/>
            <person name="Shank E.A."/>
            <person name="Bowers A."/>
        </authorList>
    </citation>
    <scope>NUCLEOTIDE SEQUENCE [LARGE SCALE GENOMIC DNA]</scope>
    <source>
        <strain evidence="2 3">AFS022681</strain>
    </source>
</reference>
<keyword evidence="1" id="KW-1133">Transmembrane helix</keyword>
<dbReference type="Proteomes" id="UP000220032">
    <property type="component" value="Unassembled WGS sequence"/>
</dbReference>
<evidence type="ECO:0000256" key="1">
    <source>
        <dbReference type="SAM" id="Phobius"/>
    </source>
</evidence>
<accession>A0A2A8ZUT4</accession>
<comment type="caution">
    <text evidence="2">The sequence shown here is derived from an EMBL/GenBank/DDBJ whole genome shotgun (WGS) entry which is preliminary data.</text>
</comment>
<dbReference type="AlphaFoldDB" id="A0A2A8ZUT4"/>
<organism evidence="2 3">
    <name type="scientific">Bacillus cereus</name>
    <dbReference type="NCBI Taxonomy" id="1396"/>
    <lineage>
        <taxon>Bacteria</taxon>
        <taxon>Bacillati</taxon>
        <taxon>Bacillota</taxon>
        <taxon>Bacilli</taxon>
        <taxon>Bacillales</taxon>
        <taxon>Bacillaceae</taxon>
        <taxon>Bacillus</taxon>
        <taxon>Bacillus cereus group</taxon>
    </lineage>
</organism>
<name>A0A2A8ZUT4_BACCE</name>
<feature type="transmembrane region" description="Helical" evidence="1">
    <location>
        <begin position="29"/>
        <end position="47"/>
    </location>
</feature>
<evidence type="ECO:0000313" key="2">
    <source>
        <dbReference type="EMBL" id="PFE10887.1"/>
    </source>
</evidence>
<keyword evidence="1" id="KW-0812">Transmembrane</keyword>
<protein>
    <submittedName>
        <fullName evidence="2">Uncharacterized protein</fullName>
    </submittedName>
</protein>
<keyword evidence="1" id="KW-0472">Membrane</keyword>
<gene>
    <name evidence="2" type="ORF">CN307_22725</name>
</gene>
<proteinExistence type="predicted"/>
<evidence type="ECO:0000313" key="3">
    <source>
        <dbReference type="Proteomes" id="UP000220032"/>
    </source>
</evidence>
<sequence length="73" mass="8821">MELFVLTKYETFIKKFDHFLIILLYNRNLFWNKLMNIFLILSFFTLLGTQKSTYYLKLGAKIKEVQDRLGHPT</sequence>
<dbReference type="EMBL" id="NTRR01000039">
    <property type="protein sequence ID" value="PFE10887.1"/>
    <property type="molecule type" value="Genomic_DNA"/>
</dbReference>